<dbReference type="Pfam" id="PF10936">
    <property type="entry name" value="DUF2617"/>
    <property type="match status" value="1"/>
</dbReference>
<evidence type="ECO:0000313" key="1">
    <source>
        <dbReference type="EMBL" id="KKN89367.1"/>
    </source>
</evidence>
<dbReference type="InterPro" id="IPR024486">
    <property type="entry name" value="DUF2617"/>
</dbReference>
<dbReference type="EMBL" id="LAZR01000119">
    <property type="protein sequence ID" value="KKN89367.1"/>
    <property type="molecule type" value="Genomic_DNA"/>
</dbReference>
<name>A0A0F9UPF7_9ZZZZ</name>
<gene>
    <name evidence="1" type="ORF">LCGC14_0238740</name>
</gene>
<accession>A0A0F9UPF7</accession>
<organism evidence="1">
    <name type="scientific">marine sediment metagenome</name>
    <dbReference type="NCBI Taxonomy" id="412755"/>
    <lineage>
        <taxon>unclassified sequences</taxon>
        <taxon>metagenomes</taxon>
        <taxon>ecological metagenomes</taxon>
    </lineage>
</organism>
<evidence type="ECO:0008006" key="2">
    <source>
        <dbReference type="Google" id="ProtNLM"/>
    </source>
</evidence>
<reference evidence="1" key="1">
    <citation type="journal article" date="2015" name="Nature">
        <title>Complex archaea that bridge the gap between prokaryotes and eukaryotes.</title>
        <authorList>
            <person name="Spang A."/>
            <person name="Saw J.H."/>
            <person name="Jorgensen S.L."/>
            <person name="Zaremba-Niedzwiedzka K."/>
            <person name="Martijn J."/>
            <person name="Lind A.E."/>
            <person name="van Eijk R."/>
            <person name="Schleper C."/>
            <person name="Guy L."/>
            <person name="Ettema T.J."/>
        </authorList>
    </citation>
    <scope>NUCLEOTIDE SEQUENCE</scope>
</reference>
<dbReference type="AlphaFoldDB" id="A0A0F9UPF7"/>
<sequence length="181" mass="21276">MAIGHQQRVASLRYYLYDRPLHPELFEIHSGERLARKHYEAQLWVTGCSHVIMFGRGKQWMVEVLADADSELPRRGLLAELPFRGEKEHEHVEAKGLRYMMNFQVETMSEQVFAKTHHDLARQGAKRGLFVPFPTWMRRPPLTPFSYLDYDAKTRHLHVFSYHAFPEDLTLVKVQSIFEVP</sequence>
<proteinExistence type="predicted"/>
<protein>
    <recommendedName>
        <fullName evidence="2">DUF2617 domain-containing protein</fullName>
    </recommendedName>
</protein>
<comment type="caution">
    <text evidence="1">The sequence shown here is derived from an EMBL/GenBank/DDBJ whole genome shotgun (WGS) entry which is preliminary data.</text>
</comment>